<dbReference type="OrthoDB" id="448621at2759"/>
<evidence type="ECO:0000256" key="1">
    <source>
        <dbReference type="SAM" id="SignalP"/>
    </source>
</evidence>
<sequence length="246" mass="28522">MTKVFFIIILLLILISGGTSFGRRRTSNCRKDNEQFLTKTDPCDDDQNETSNYYYNCDGIKFGTVQKIPYFRSCSACDAIQIDFSSACVRCRMCLAIAEKINETLLDVHEMMSPNACLNDTEVELLLRTICDHSFQYYGLREFDGKRFICDNLPGFVLVSTSVDGLWGKKMRDLCHYYLDEIGEVRLYEHWQQWCNDDENSPDISNVICRSEMGLLRDCRSMEDPEKYESPFKTYKAKMKITAIYG</sequence>
<gene>
    <name evidence="2" type="ORF">WN55_00481</name>
</gene>
<organism evidence="2 3">
    <name type="scientific">Dufourea novaeangliae</name>
    <name type="common">Sweat bee</name>
    <dbReference type="NCBI Taxonomy" id="178035"/>
    <lineage>
        <taxon>Eukaryota</taxon>
        <taxon>Metazoa</taxon>
        <taxon>Ecdysozoa</taxon>
        <taxon>Arthropoda</taxon>
        <taxon>Hexapoda</taxon>
        <taxon>Insecta</taxon>
        <taxon>Pterygota</taxon>
        <taxon>Neoptera</taxon>
        <taxon>Endopterygota</taxon>
        <taxon>Hymenoptera</taxon>
        <taxon>Apocrita</taxon>
        <taxon>Aculeata</taxon>
        <taxon>Apoidea</taxon>
        <taxon>Anthophila</taxon>
        <taxon>Halictidae</taxon>
        <taxon>Rophitinae</taxon>
        <taxon>Dufourea</taxon>
    </lineage>
</organism>
<protein>
    <submittedName>
        <fullName evidence="2">Uncharacterized protein</fullName>
    </submittedName>
</protein>
<dbReference type="EMBL" id="KQ434878">
    <property type="protein sequence ID" value="KZC09835.1"/>
    <property type="molecule type" value="Genomic_DNA"/>
</dbReference>
<feature type="signal peptide" evidence="1">
    <location>
        <begin position="1"/>
        <end position="20"/>
    </location>
</feature>
<accession>A0A154PD64</accession>
<keyword evidence="3" id="KW-1185">Reference proteome</keyword>
<evidence type="ECO:0000313" key="2">
    <source>
        <dbReference type="EMBL" id="KZC09835.1"/>
    </source>
</evidence>
<evidence type="ECO:0000313" key="3">
    <source>
        <dbReference type="Proteomes" id="UP000076502"/>
    </source>
</evidence>
<name>A0A154PD64_DUFNO</name>
<feature type="chain" id="PRO_5007599472" evidence="1">
    <location>
        <begin position="21"/>
        <end position="246"/>
    </location>
</feature>
<reference evidence="2 3" key="1">
    <citation type="submission" date="2015-07" db="EMBL/GenBank/DDBJ databases">
        <title>The genome of Dufourea novaeangliae.</title>
        <authorList>
            <person name="Pan H."/>
            <person name="Kapheim K."/>
        </authorList>
    </citation>
    <scope>NUCLEOTIDE SEQUENCE [LARGE SCALE GENOMIC DNA]</scope>
    <source>
        <strain evidence="2">0120121106</strain>
        <tissue evidence="2">Whole body</tissue>
    </source>
</reference>
<keyword evidence="1" id="KW-0732">Signal</keyword>
<dbReference type="Proteomes" id="UP000076502">
    <property type="component" value="Unassembled WGS sequence"/>
</dbReference>
<dbReference type="AlphaFoldDB" id="A0A154PD64"/>
<proteinExistence type="predicted"/>